<dbReference type="GO" id="GO:0042777">
    <property type="term" value="P:proton motive force-driven plasma membrane ATP synthesis"/>
    <property type="evidence" value="ECO:0007669"/>
    <property type="project" value="UniProtKB-UniRule"/>
</dbReference>
<dbReference type="AlphaFoldDB" id="A0A7V3ZK90"/>
<dbReference type="NCBIfam" id="TIGR01146">
    <property type="entry name" value="ATPsyn_F1gamma"/>
    <property type="match status" value="1"/>
</dbReference>
<keyword evidence="4 10" id="KW-0813">Transport</keyword>
<keyword evidence="10" id="KW-1003">Cell membrane</keyword>
<evidence type="ECO:0000256" key="10">
    <source>
        <dbReference type="HAMAP-Rule" id="MF_00815"/>
    </source>
</evidence>
<proteinExistence type="inferred from homology"/>
<dbReference type="GO" id="GO:0046933">
    <property type="term" value="F:proton-transporting ATP synthase activity, rotational mechanism"/>
    <property type="evidence" value="ECO:0007669"/>
    <property type="project" value="UniProtKB-UniRule"/>
</dbReference>
<dbReference type="InterPro" id="IPR000131">
    <property type="entry name" value="ATP_synth_F1_gsu"/>
</dbReference>
<dbReference type="SMR" id="A0A7V3ZK90"/>
<dbReference type="PRINTS" id="PR00126">
    <property type="entry name" value="ATPASEGAMMA"/>
</dbReference>
<organism evidence="11">
    <name type="scientific">Dictyoglomus thermophilum</name>
    <dbReference type="NCBI Taxonomy" id="14"/>
    <lineage>
        <taxon>Bacteria</taxon>
        <taxon>Pseudomonadati</taxon>
        <taxon>Dictyoglomota</taxon>
        <taxon>Dictyoglomia</taxon>
        <taxon>Dictyoglomales</taxon>
        <taxon>Dictyoglomaceae</taxon>
        <taxon>Dictyoglomus</taxon>
    </lineage>
</organism>
<name>A0A7V3ZK90_DICTH</name>
<keyword evidence="7 10" id="KW-0472">Membrane</keyword>
<dbReference type="EMBL" id="DTDV01000023">
    <property type="protein sequence ID" value="HGK24539.1"/>
    <property type="molecule type" value="Genomic_DNA"/>
</dbReference>
<dbReference type="GO" id="GO:0045259">
    <property type="term" value="C:proton-transporting ATP synthase complex"/>
    <property type="evidence" value="ECO:0007669"/>
    <property type="project" value="UniProtKB-KW"/>
</dbReference>
<keyword evidence="6 10" id="KW-0406">Ion transport</keyword>
<keyword evidence="9 10" id="KW-0066">ATP synthesis</keyword>
<protein>
    <recommendedName>
        <fullName evidence="10">ATP synthase gamma chain</fullName>
    </recommendedName>
    <alternativeName>
        <fullName evidence="10">ATP synthase F1 sector gamma subunit</fullName>
    </alternativeName>
    <alternativeName>
        <fullName evidence="10">F-ATPase gamma subunit</fullName>
    </alternativeName>
</protein>
<evidence type="ECO:0000256" key="5">
    <source>
        <dbReference type="ARBA" id="ARBA00022781"/>
    </source>
</evidence>
<evidence type="ECO:0000313" key="11">
    <source>
        <dbReference type="EMBL" id="HGK24539.1"/>
    </source>
</evidence>
<evidence type="ECO:0000256" key="4">
    <source>
        <dbReference type="ARBA" id="ARBA00022448"/>
    </source>
</evidence>
<dbReference type="GO" id="GO:0005524">
    <property type="term" value="F:ATP binding"/>
    <property type="evidence" value="ECO:0007669"/>
    <property type="project" value="UniProtKB-UniRule"/>
</dbReference>
<comment type="caution">
    <text evidence="11">The sequence shown here is derived from an EMBL/GenBank/DDBJ whole genome shotgun (WGS) entry which is preliminary data.</text>
</comment>
<dbReference type="PANTHER" id="PTHR11693:SF22">
    <property type="entry name" value="ATP SYNTHASE SUBUNIT GAMMA, MITOCHONDRIAL"/>
    <property type="match status" value="1"/>
</dbReference>
<comment type="function">
    <text evidence="1 10">Produces ATP from ADP in the presence of a proton gradient across the membrane. The gamma chain is believed to be important in regulating ATPase activity and the flow of protons through the CF(0) complex.</text>
</comment>
<comment type="subunit">
    <text evidence="10">F-type ATPases have 2 components, CF(1) - the catalytic core - and CF(0) - the membrane proton channel. CF(1) has five subunits: alpha(3), beta(3), gamma(1), delta(1), epsilon(1). CF(0) has three main subunits: a, b and c.</text>
</comment>
<evidence type="ECO:0000256" key="1">
    <source>
        <dbReference type="ARBA" id="ARBA00003456"/>
    </source>
</evidence>
<evidence type="ECO:0000256" key="2">
    <source>
        <dbReference type="ARBA" id="ARBA00004170"/>
    </source>
</evidence>
<dbReference type="Gene3D" id="3.40.1380.10">
    <property type="match status" value="1"/>
</dbReference>
<sequence>MPTLQTLRRKVKTIQNITHIVHSMETLSMVKIRALQDRSLRLKPYTEELNNILMELVKRLSNEYLNHPLVKERVVYKTGVLVFTSDLGFCGSYNLQIIETLKKFIGNKKSQNLVFYSVGSYAQRYLSSNNFNIRKKYIKFLEDTSFSNAKLLARDLLDDFLNYYIDELFVIYFDFINIAKQEVRIKKLLPLIPISLEEKKEEFFLFLPSLSEILDPLLMDIFETQIHQIMLDSAASEQAFRRFAMKRAHENAQKIYSKLLFQLNQLRQNQITRELLDITSSIEAMKEEVK</sequence>
<evidence type="ECO:0000256" key="9">
    <source>
        <dbReference type="ARBA" id="ARBA00023310"/>
    </source>
</evidence>
<dbReference type="SUPFAM" id="SSF52943">
    <property type="entry name" value="ATP synthase (F1-ATPase), gamma subunit"/>
    <property type="match status" value="1"/>
</dbReference>
<keyword evidence="8 10" id="KW-0139">CF(1)</keyword>
<gene>
    <name evidence="10 11" type="primary">atpG</name>
    <name evidence="11" type="ORF">ENU78_08990</name>
</gene>
<comment type="subcellular location">
    <subcellularLocation>
        <location evidence="10">Cell membrane</location>
        <topology evidence="10">Peripheral membrane protein</topology>
    </subcellularLocation>
    <subcellularLocation>
        <location evidence="2">Membrane</location>
        <topology evidence="2">Peripheral membrane protein</topology>
    </subcellularLocation>
</comment>
<accession>A0A7V3ZK90</accession>
<dbReference type="GO" id="GO:0005886">
    <property type="term" value="C:plasma membrane"/>
    <property type="evidence" value="ECO:0007669"/>
    <property type="project" value="UniProtKB-SubCell"/>
</dbReference>
<dbReference type="RefSeq" id="WP_012548641.1">
    <property type="nucleotide sequence ID" value="NZ_VTFL01000001.1"/>
</dbReference>
<dbReference type="Gene3D" id="1.10.287.80">
    <property type="entry name" value="ATP synthase, gamma subunit, helix hairpin domain"/>
    <property type="match status" value="1"/>
</dbReference>
<dbReference type="PANTHER" id="PTHR11693">
    <property type="entry name" value="ATP SYNTHASE GAMMA CHAIN"/>
    <property type="match status" value="1"/>
</dbReference>
<dbReference type="Pfam" id="PF00231">
    <property type="entry name" value="ATP-synt"/>
    <property type="match status" value="1"/>
</dbReference>
<dbReference type="CDD" id="cd12151">
    <property type="entry name" value="F1-ATPase_gamma"/>
    <property type="match status" value="1"/>
</dbReference>
<dbReference type="OMA" id="MQITSAM"/>
<dbReference type="InterPro" id="IPR035968">
    <property type="entry name" value="ATP_synth_F1_ATPase_gsu"/>
</dbReference>
<evidence type="ECO:0000256" key="6">
    <source>
        <dbReference type="ARBA" id="ARBA00023065"/>
    </source>
</evidence>
<reference evidence="11" key="1">
    <citation type="journal article" date="2020" name="mSystems">
        <title>Genome- and Community-Level Interaction Insights into Carbon Utilization and Element Cycling Functions of Hydrothermarchaeota in Hydrothermal Sediment.</title>
        <authorList>
            <person name="Zhou Z."/>
            <person name="Liu Y."/>
            <person name="Xu W."/>
            <person name="Pan J."/>
            <person name="Luo Z.H."/>
            <person name="Li M."/>
        </authorList>
    </citation>
    <scope>NUCLEOTIDE SEQUENCE [LARGE SCALE GENOMIC DNA]</scope>
    <source>
        <strain evidence="11">SpSt-70</strain>
    </source>
</reference>
<evidence type="ECO:0000256" key="7">
    <source>
        <dbReference type="ARBA" id="ARBA00023136"/>
    </source>
</evidence>
<evidence type="ECO:0000256" key="3">
    <source>
        <dbReference type="ARBA" id="ARBA00007681"/>
    </source>
</evidence>
<evidence type="ECO:0000256" key="8">
    <source>
        <dbReference type="ARBA" id="ARBA00023196"/>
    </source>
</evidence>
<dbReference type="HAMAP" id="MF_00815">
    <property type="entry name" value="ATP_synth_gamma_bact"/>
    <property type="match status" value="1"/>
</dbReference>
<comment type="similarity">
    <text evidence="3 10">Belongs to the ATPase gamma chain family.</text>
</comment>
<keyword evidence="5 10" id="KW-0375">Hydrogen ion transport</keyword>